<keyword evidence="5" id="KW-1185">Reference proteome</keyword>
<sequence>MENKSHALAAGLFVVLLTALVIFLSLWMGRDNTNYTRYELSTRETVSGLQPQAAVRYKGVAVGRVTKIEFDPARDGTVLIIIAVNSEAPITKTTYAMLGYQGVTGLAHIQLDDDNSETTPLPPGPDGIPRLRVKPSPFGQIAEQGPIILQQVEDATRKVNDLLNPQNQQVLVDSMKSLGQAAQSLDQLSKRLVVTVDTKLDPALDSLPAIAQDARKTLAGIQKTSNDVSTAVGSLAAKGGVVDQMGQAVEKVSDAADNFNRGTLPAMGRTMHDVGAAARRMGDTAEAFKNNPQSLIYGSSNALPGPGEPGFVAPQPAGSGR</sequence>
<evidence type="ECO:0000256" key="1">
    <source>
        <dbReference type="SAM" id="MobiDB-lite"/>
    </source>
</evidence>
<reference evidence="4 5" key="1">
    <citation type="journal article" date="2020" name="G3 (Bethesda)">
        <title>CeMbio - The Caenorhabditis elegans Microbiome Resource.</title>
        <authorList>
            <person name="Dirksen P."/>
            <person name="Assie A."/>
            <person name="Zimmermann J."/>
            <person name="Zhang F."/>
            <person name="Tietje A.M."/>
            <person name="Marsh S.A."/>
            <person name="Felix M.A."/>
            <person name="Shapira M."/>
            <person name="Kaleta C."/>
            <person name="Schulenburg H."/>
            <person name="Samuel B."/>
        </authorList>
    </citation>
    <scope>NUCLEOTIDE SEQUENCE [LARGE SCALE GENOMIC DNA]</scope>
    <source>
        <strain evidence="4 5">BIGb0172</strain>
    </source>
</reference>
<keyword evidence="2" id="KW-0472">Membrane</keyword>
<evidence type="ECO:0000256" key="2">
    <source>
        <dbReference type="SAM" id="Phobius"/>
    </source>
</evidence>
<keyword evidence="2" id="KW-1133">Transmembrane helix</keyword>
<gene>
    <name evidence="4" type="ORF">HS961_00840</name>
</gene>
<evidence type="ECO:0000313" key="5">
    <source>
        <dbReference type="Proteomes" id="UP000515240"/>
    </source>
</evidence>
<accession>A0A7G5EBW9</accession>
<dbReference type="PANTHER" id="PTHR36698:SF2">
    <property type="entry name" value="MCE_MLAD DOMAIN-CONTAINING PROTEIN"/>
    <property type="match status" value="1"/>
</dbReference>
<dbReference type="AlphaFoldDB" id="A0A7G5EBW9"/>
<organism evidence="4 5">
    <name type="scientific">Comamonas piscis</name>
    <dbReference type="NCBI Taxonomy" id="1562974"/>
    <lineage>
        <taxon>Bacteria</taxon>
        <taxon>Pseudomonadati</taxon>
        <taxon>Pseudomonadota</taxon>
        <taxon>Betaproteobacteria</taxon>
        <taxon>Burkholderiales</taxon>
        <taxon>Comamonadaceae</taxon>
        <taxon>Comamonas</taxon>
    </lineage>
</organism>
<evidence type="ECO:0000313" key="4">
    <source>
        <dbReference type="EMBL" id="QMV71494.1"/>
    </source>
</evidence>
<protein>
    <submittedName>
        <fullName evidence="4">MCE family protein</fullName>
    </submittedName>
</protein>
<name>A0A7G5EBW9_9BURK</name>
<dbReference type="PANTHER" id="PTHR36698">
    <property type="entry name" value="BLL5892 PROTEIN"/>
    <property type="match status" value="1"/>
</dbReference>
<feature type="transmembrane region" description="Helical" evidence="2">
    <location>
        <begin position="7"/>
        <end position="28"/>
    </location>
</feature>
<proteinExistence type="predicted"/>
<feature type="domain" description="Mce/MlaD" evidence="3">
    <location>
        <begin position="44"/>
        <end position="112"/>
    </location>
</feature>
<dbReference type="EMBL" id="CP058554">
    <property type="protein sequence ID" value="QMV71494.1"/>
    <property type="molecule type" value="Genomic_DNA"/>
</dbReference>
<keyword evidence="2" id="KW-0812">Transmembrane</keyword>
<dbReference type="Proteomes" id="UP000515240">
    <property type="component" value="Chromosome"/>
</dbReference>
<dbReference type="KEGG" id="cpis:HS961_00840"/>
<dbReference type="Pfam" id="PF02470">
    <property type="entry name" value="MlaD"/>
    <property type="match status" value="1"/>
</dbReference>
<dbReference type="InterPro" id="IPR003399">
    <property type="entry name" value="Mce/MlaD"/>
</dbReference>
<dbReference type="RefSeq" id="WP_182325932.1">
    <property type="nucleotide sequence ID" value="NZ_CP058554.1"/>
</dbReference>
<evidence type="ECO:0000259" key="3">
    <source>
        <dbReference type="Pfam" id="PF02470"/>
    </source>
</evidence>
<feature type="region of interest" description="Disordered" evidence="1">
    <location>
        <begin position="299"/>
        <end position="321"/>
    </location>
</feature>